<keyword evidence="1" id="KW-0456">Lyase</keyword>
<dbReference type="STRING" id="293826.Amet_4263"/>
<keyword evidence="3" id="KW-0378">Hydrolase</keyword>
<evidence type="ECO:0000256" key="1">
    <source>
        <dbReference type="ARBA" id="ARBA00023239"/>
    </source>
</evidence>
<name>A6TVX3_ALKMQ</name>
<feature type="domain" description="Amidohydrolase-related" evidence="2">
    <location>
        <begin position="45"/>
        <end position="281"/>
    </location>
</feature>
<dbReference type="GO" id="GO:0016831">
    <property type="term" value="F:carboxy-lyase activity"/>
    <property type="evidence" value="ECO:0007669"/>
    <property type="project" value="InterPro"/>
</dbReference>
<dbReference type="PANTHER" id="PTHR21240">
    <property type="entry name" value="2-AMINO-3-CARBOXYLMUCONATE-6-SEMIALDEHYDE DECARBOXYLASE"/>
    <property type="match status" value="1"/>
</dbReference>
<proteinExistence type="predicted"/>
<gene>
    <name evidence="3" type="ordered locus">Amet_4263</name>
</gene>
<evidence type="ECO:0000313" key="4">
    <source>
        <dbReference type="Proteomes" id="UP000001572"/>
    </source>
</evidence>
<keyword evidence="4" id="KW-1185">Reference proteome</keyword>
<dbReference type="RefSeq" id="WP_012065289.1">
    <property type="nucleotide sequence ID" value="NC_009633.1"/>
</dbReference>
<dbReference type="InterPro" id="IPR032466">
    <property type="entry name" value="Metal_Hydrolase"/>
</dbReference>
<dbReference type="AlphaFoldDB" id="A6TVX3"/>
<evidence type="ECO:0000259" key="2">
    <source>
        <dbReference type="Pfam" id="PF04909"/>
    </source>
</evidence>
<organism evidence="3 4">
    <name type="scientific">Alkaliphilus metalliredigens (strain QYMF)</name>
    <dbReference type="NCBI Taxonomy" id="293826"/>
    <lineage>
        <taxon>Bacteria</taxon>
        <taxon>Bacillati</taxon>
        <taxon>Bacillota</taxon>
        <taxon>Clostridia</taxon>
        <taxon>Peptostreptococcales</taxon>
        <taxon>Natronincolaceae</taxon>
        <taxon>Alkaliphilus</taxon>
    </lineage>
</organism>
<dbReference type="KEGG" id="amt:Amet_4263"/>
<dbReference type="eggNOG" id="COG2159">
    <property type="taxonomic scope" value="Bacteria"/>
</dbReference>
<sequence length="285" mass="32436">MKIIDAHLHFSEVKRFRNCAEKISQINYSMEGLKEDFESNEIVTGIAMGLEETHDKAFPDAEQRNPMEANLEGTLPSWLKYCLGINPLQLKNDPLGEFLTIERKLQEQAVVGIKLYPGYYPVAVTNAIYRPIYHLAEAYGVPVTIHCGKTYAVKGYLHDSHPLLVNQVALQYPNVKFIIAHLGDPWVMDTAAIISNNSNVFADLSGLVIGDQQSVRQRMESKLFVEHIQRALDYAASYDKILYGSDWPLVQLNIYINWIKGLIAQQYHKDVFYENAIKVYDGLLK</sequence>
<dbReference type="PANTHER" id="PTHR21240:SF19">
    <property type="entry name" value="CATALYTIC_ HYDROLASE"/>
    <property type="match status" value="1"/>
</dbReference>
<reference evidence="4" key="1">
    <citation type="journal article" date="2016" name="Genome Announc.">
        <title>Complete genome sequence of Alkaliphilus metalliredigens strain QYMF, an alkaliphilic and metal-reducing bacterium isolated from borax-contaminated leachate ponds.</title>
        <authorList>
            <person name="Hwang C."/>
            <person name="Copeland A."/>
            <person name="Lucas S."/>
            <person name="Lapidus A."/>
            <person name="Barry K."/>
            <person name="Detter J.C."/>
            <person name="Glavina Del Rio T."/>
            <person name="Hammon N."/>
            <person name="Israni S."/>
            <person name="Dalin E."/>
            <person name="Tice H."/>
            <person name="Pitluck S."/>
            <person name="Chertkov O."/>
            <person name="Brettin T."/>
            <person name="Bruce D."/>
            <person name="Han C."/>
            <person name="Schmutz J."/>
            <person name="Larimer F."/>
            <person name="Land M.L."/>
            <person name="Hauser L."/>
            <person name="Kyrpides N."/>
            <person name="Mikhailova N."/>
            <person name="Ye Q."/>
            <person name="Zhou J."/>
            <person name="Richardson P."/>
            <person name="Fields M.W."/>
        </authorList>
    </citation>
    <scope>NUCLEOTIDE SEQUENCE [LARGE SCALE GENOMIC DNA]</scope>
    <source>
        <strain evidence="4">QYMF</strain>
    </source>
</reference>
<accession>A6TVX3</accession>
<protein>
    <submittedName>
        <fullName evidence="3">Amidohydrolase 2</fullName>
    </submittedName>
</protein>
<dbReference type="SUPFAM" id="SSF51556">
    <property type="entry name" value="Metallo-dependent hydrolases"/>
    <property type="match status" value="1"/>
</dbReference>
<dbReference type="Pfam" id="PF04909">
    <property type="entry name" value="Amidohydro_2"/>
    <property type="match status" value="1"/>
</dbReference>
<evidence type="ECO:0000313" key="3">
    <source>
        <dbReference type="EMBL" id="ABR50341.1"/>
    </source>
</evidence>
<dbReference type="EMBL" id="CP000724">
    <property type="protein sequence ID" value="ABR50341.1"/>
    <property type="molecule type" value="Genomic_DNA"/>
</dbReference>
<dbReference type="HOGENOM" id="CLU_044590_5_0_9"/>
<dbReference type="CDD" id="cd01292">
    <property type="entry name" value="metallo-dependent_hydrolases"/>
    <property type="match status" value="1"/>
</dbReference>
<dbReference type="Gene3D" id="3.20.20.140">
    <property type="entry name" value="Metal-dependent hydrolases"/>
    <property type="match status" value="1"/>
</dbReference>
<dbReference type="Proteomes" id="UP000001572">
    <property type="component" value="Chromosome"/>
</dbReference>
<dbReference type="InterPro" id="IPR032465">
    <property type="entry name" value="ACMSD"/>
</dbReference>
<dbReference type="InterPro" id="IPR006680">
    <property type="entry name" value="Amidohydro-rel"/>
</dbReference>
<dbReference type="GO" id="GO:0016787">
    <property type="term" value="F:hydrolase activity"/>
    <property type="evidence" value="ECO:0007669"/>
    <property type="project" value="UniProtKB-KW"/>
</dbReference>